<keyword evidence="4" id="KW-1185">Reference proteome</keyword>
<keyword evidence="2" id="KW-1133">Transmembrane helix</keyword>
<protein>
    <recommendedName>
        <fullName evidence="5">Zinc-ribbon domain-containing protein</fullName>
    </recommendedName>
</protein>
<evidence type="ECO:0008006" key="5">
    <source>
        <dbReference type="Google" id="ProtNLM"/>
    </source>
</evidence>
<evidence type="ECO:0000313" key="4">
    <source>
        <dbReference type="Proteomes" id="UP000181901"/>
    </source>
</evidence>
<dbReference type="AlphaFoldDB" id="A0A1J5MZ04"/>
<reference evidence="3 4" key="1">
    <citation type="submission" date="2015-09" db="EMBL/GenBank/DDBJ databases">
        <title>Genome of Desulfovibrio dechloracetivorans BerOc1, a mercury methylating strain isolated from highly hydrocarbons and metals contaminated coastal sediments.</title>
        <authorList>
            <person name="Goni Urriza M."/>
            <person name="Gassie C."/>
            <person name="Bouchez O."/>
            <person name="Klopp C."/>
            <person name="Ranchou-Peyruse A."/>
            <person name="Remy G."/>
        </authorList>
    </citation>
    <scope>NUCLEOTIDE SEQUENCE [LARGE SCALE GENOMIC DNA]</scope>
    <source>
        <strain evidence="3 4">BerOc1</strain>
    </source>
</reference>
<evidence type="ECO:0000256" key="1">
    <source>
        <dbReference type="SAM" id="MobiDB-lite"/>
    </source>
</evidence>
<dbReference type="EMBL" id="LKAQ01000004">
    <property type="protein sequence ID" value="OIQ51060.1"/>
    <property type="molecule type" value="Genomic_DNA"/>
</dbReference>
<keyword evidence="2" id="KW-0472">Membrane</keyword>
<sequence length="141" mass="15744">MLRRLRLFCKSIITNRAGMEGPRRLLTFLLPGGHNLPVITCTKCGTKSSDDTLACPKCGNKLQSSRRAAPDNGARTDAPLEPFRHHGVPGDLMRSLKRMLEAWAYVLILAGVAASCIVYRIWWPLYPAVAFIALLLWLRKV</sequence>
<name>A0A1J5MZ04_9BACT</name>
<gene>
    <name evidence="3" type="ORF">BerOc1_03005</name>
</gene>
<proteinExistence type="predicted"/>
<feature type="region of interest" description="Disordered" evidence="1">
    <location>
        <begin position="63"/>
        <end position="82"/>
    </location>
</feature>
<evidence type="ECO:0000256" key="2">
    <source>
        <dbReference type="SAM" id="Phobius"/>
    </source>
</evidence>
<organism evidence="3 4">
    <name type="scientific">Pseudodesulfovibrio hydrargyri</name>
    <dbReference type="NCBI Taxonomy" id="2125990"/>
    <lineage>
        <taxon>Bacteria</taxon>
        <taxon>Pseudomonadati</taxon>
        <taxon>Thermodesulfobacteriota</taxon>
        <taxon>Desulfovibrionia</taxon>
        <taxon>Desulfovibrionales</taxon>
        <taxon>Desulfovibrionaceae</taxon>
    </lineage>
</organism>
<comment type="caution">
    <text evidence="3">The sequence shown here is derived from an EMBL/GenBank/DDBJ whole genome shotgun (WGS) entry which is preliminary data.</text>
</comment>
<dbReference type="Proteomes" id="UP000181901">
    <property type="component" value="Unassembled WGS sequence"/>
</dbReference>
<keyword evidence="2" id="KW-0812">Transmembrane</keyword>
<accession>A0A1J5MZ04</accession>
<feature type="transmembrane region" description="Helical" evidence="2">
    <location>
        <begin position="102"/>
        <end position="122"/>
    </location>
</feature>
<evidence type="ECO:0000313" key="3">
    <source>
        <dbReference type="EMBL" id="OIQ51060.1"/>
    </source>
</evidence>